<feature type="transmembrane region" description="Helical" evidence="1">
    <location>
        <begin position="56"/>
        <end position="76"/>
    </location>
</feature>
<gene>
    <name evidence="2" type="ORF">J2S04_002846</name>
</gene>
<dbReference type="EMBL" id="JAURUO010000025">
    <property type="protein sequence ID" value="MDP9729869.1"/>
    <property type="molecule type" value="Genomic_DNA"/>
</dbReference>
<keyword evidence="3" id="KW-1185">Reference proteome</keyword>
<organism evidence="2 3">
    <name type="scientific">Alicyclobacillus tolerans</name>
    <dbReference type="NCBI Taxonomy" id="90970"/>
    <lineage>
        <taxon>Bacteria</taxon>
        <taxon>Bacillati</taxon>
        <taxon>Bacillota</taxon>
        <taxon>Bacilli</taxon>
        <taxon>Bacillales</taxon>
        <taxon>Alicyclobacillaceae</taxon>
        <taxon>Alicyclobacillus</taxon>
    </lineage>
</organism>
<keyword evidence="1" id="KW-0812">Transmembrane</keyword>
<sequence length="258" mass="29573">MSDQRKLVSILLLFLLSLLVGWIYFKIISNVGFIISISIFLLSGFMYIFLSSMITFLIMVIEIFVLGAFAIFFTWFHHVSILDQWHWIEIHGLFSLLTMLLWLVFYTVKQLGNRIQILQQRIGILEKTIGGIGVLTKNEFLYQTEMVLQSMSRRQESGYLLSIEIGTTATKISSALFHTIASAVLSSVRRQYDLVGQADANRIWILLQNTTEQGLEIVSQRMNEKLLTELHESINNILKIDVKTIHPGDTLTSLNLKE</sequence>
<keyword evidence="1" id="KW-1133">Transmembrane helix</keyword>
<evidence type="ECO:0008006" key="4">
    <source>
        <dbReference type="Google" id="ProtNLM"/>
    </source>
</evidence>
<dbReference type="RefSeq" id="WP_238413454.1">
    <property type="nucleotide sequence ID" value="NZ_JAURUO010000025.1"/>
</dbReference>
<feature type="transmembrane region" description="Helical" evidence="1">
    <location>
        <begin position="31"/>
        <end position="49"/>
    </location>
</feature>
<dbReference type="Proteomes" id="UP001229209">
    <property type="component" value="Unassembled WGS sequence"/>
</dbReference>
<proteinExistence type="predicted"/>
<feature type="transmembrane region" description="Helical" evidence="1">
    <location>
        <begin position="7"/>
        <end position="25"/>
    </location>
</feature>
<evidence type="ECO:0000256" key="1">
    <source>
        <dbReference type="SAM" id="Phobius"/>
    </source>
</evidence>
<protein>
    <recommendedName>
        <fullName evidence="4">GGDEF domain-containing protein</fullName>
    </recommendedName>
</protein>
<reference evidence="2 3" key="1">
    <citation type="submission" date="2023-07" db="EMBL/GenBank/DDBJ databases">
        <title>Genomic Encyclopedia of Type Strains, Phase IV (KMG-IV): sequencing the most valuable type-strain genomes for metagenomic binning, comparative biology and taxonomic classification.</title>
        <authorList>
            <person name="Goeker M."/>
        </authorList>
    </citation>
    <scope>NUCLEOTIDE SEQUENCE [LARGE SCALE GENOMIC DNA]</scope>
    <source>
        <strain evidence="2 3">DSM 25924</strain>
    </source>
</reference>
<accession>A0ABT9M016</accession>
<feature type="transmembrane region" description="Helical" evidence="1">
    <location>
        <begin position="88"/>
        <end position="108"/>
    </location>
</feature>
<keyword evidence="1" id="KW-0472">Membrane</keyword>
<comment type="caution">
    <text evidence="2">The sequence shown here is derived from an EMBL/GenBank/DDBJ whole genome shotgun (WGS) entry which is preliminary data.</text>
</comment>
<evidence type="ECO:0000313" key="2">
    <source>
        <dbReference type="EMBL" id="MDP9729869.1"/>
    </source>
</evidence>
<evidence type="ECO:0000313" key="3">
    <source>
        <dbReference type="Proteomes" id="UP001229209"/>
    </source>
</evidence>
<name>A0ABT9M016_9BACL</name>